<dbReference type="RefSeq" id="WP_133403599.1">
    <property type="nucleotide sequence ID" value="NZ_SMTK01000003.1"/>
</dbReference>
<accession>A0A4R5TW27</accession>
<comment type="caution">
    <text evidence="2">The sequence shown here is derived from an EMBL/GenBank/DDBJ whole genome shotgun (WGS) entry which is preliminary data.</text>
</comment>
<proteinExistence type="predicted"/>
<evidence type="ECO:0000313" key="2">
    <source>
        <dbReference type="EMBL" id="TDK25323.1"/>
    </source>
</evidence>
<keyword evidence="3" id="KW-1185">Reference proteome</keyword>
<dbReference type="Proteomes" id="UP000295411">
    <property type="component" value="Unassembled WGS sequence"/>
</dbReference>
<dbReference type="EMBL" id="SMTK01000003">
    <property type="protein sequence ID" value="TDK25323.1"/>
    <property type="molecule type" value="Genomic_DNA"/>
</dbReference>
<dbReference type="OrthoDB" id="9833171at2"/>
<reference evidence="2 3" key="1">
    <citation type="submission" date="2019-03" db="EMBL/GenBank/DDBJ databases">
        <title>Arthrobacter sp. nov., an bacterium isolated from biocrust in Mu Us Desert.</title>
        <authorList>
            <person name="Lixiong L."/>
        </authorList>
    </citation>
    <scope>NUCLEOTIDE SEQUENCE [LARGE SCALE GENOMIC DNA]</scope>
    <source>
        <strain evidence="2 3">SLN-3</strain>
    </source>
</reference>
<evidence type="ECO:0008006" key="4">
    <source>
        <dbReference type="Google" id="ProtNLM"/>
    </source>
</evidence>
<evidence type="ECO:0000256" key="1">
    <source>
        <dbReference type="SAM" id="Phobius"/>
    </source>
</evidence>
<protein>
    <recommendedName>
        <fullName evidence="4">DUF2975 domain-containing protein</fullName>
    </recommendedName>
</protein>
<name>A0A4R5TW27_9MICC</name>
<keyword evidence="1" id="KW-1133">Transmembrane helix</keyword>
<sequence length="215" mass="22514">MAVAGRKSPSRPKRKPALAVSRVEAMFLMVVAAVVGVAATALALAEIRALLTGPVTLDLPLRNVVTPRIDGVIEEVRGARYSSVEVDFESVPATEGLLLAVSAGLQALIVVAVCVMVWVLCRRVVADRTFTRGAEGAIGVVGILVAVAGTLAQALGSAGKDRLVGYSGLFPGADDRTVFFLEFNPTPVVIGLVMTLFATLVHRGRRLQDDVVGLV</sequence>
<keyword evidence="1" id="KW-0472">Membrane</keyword>
<feature type="transmembrane region" description="Helical" evidence="1">
    <location>
        <begin position="178"/>
        <end position="201"/>
    </location>
</feature>
<evidence type="ECO:0000313" key="3">
    <source>
        <dbReference type="Proteomes" id="UP000295411"/>
    </source>
</evidence>
<feature type="transmembrane region" description="Helical" evidence="1">
    <location>
        <begin position="133"/>
        <end position="158"/>
    </location>
</feature>
<gene>
    <name evidence="2" type="ORF">E2F48_08585</name>
</gene>
<feature type="transmembrane region" description="Helical" evidence="1">
    <location>
        <begin position="97"/>
        <end position="121"/>
    </location>
</feature>
<keyword evidence="1" id="KW-0812">Transmembrane</keyword>
<organism evidence="2 3">
    <name type="scientific">Arthrobacter crusticola</name>
    <dbReference type="NCBI Taxonomy" id="2547960"/>
    <lineage>
        <taxon>Bacteria</taxon>
        <taxon>Bacillati</taxon>
        <taxon>Actinomycetota</taxon>
        <taxon>Actinomycetes</taxon>
        <taxon>Micrococcales</taxon>
        <taxon>Micrococcaceae</taxon>
        <taxon>Arthrobacter</taxon>
    </lineage>
</organism>
<dbReference type="AlphaFoldDB" id="A0A4R5TW27"/>